<proteinExistence type="predicted"/>
<dbReference type="RefSeq" id="WP_230275483.1">
    <property type="nucleotide sequence ID" value="NZ_JAJKFW010000025.1"/>
</dbReference>
<reference evidence="1" key="1">
    <citation type="submission" date="2021-11" db="EMBL/GenBank/DDBJ databases">
        <title>Genome sequence.</title>
        <authorList>
            <person name="Sun Q."/>
        </authorList>
    </citation>
    <scope>NUCLEOTIDE SEQUENCE</scope>
    <source>
        <strain evidence="1">JC740</strain>
    </source>
</reference>
<evidence type="ECO:0008006" key="3">
    <source>
        <dbReference type="Google" id="ProtNLM"/>
    </source>
</evidence>
<keyword evidence="2" id="KW-1185">Reference proteome</keyword>
<dbReference type="EMBL" id="JAJKFW010000025">
    <property type="protein sequence ID" value="MCC9644298.1"/>
    <property type="molecule type" value="Genomic_DNA"/>
</dbReference>
<dbReference type="Proteomes" id="UP001430306">
    <property type="component" value="Unassembled WGS sequence"/>
</dbReference>
<evidence type="ECO:0000313" key="2">
    <source>
        <dbReference type="Proteomes" id="UP001430306"/>
    </source>
</evidence>
<name>A0ABS8NL63_9BACT</name>
<evidence type="ECO:0000313" key="1">
    <source>
        <dbReference type="EMBL" id="MCC9644298.1"/>
    </source>
</evidence>
<sequence>MKLVRKLVDVVRSGWMRRIAATCVAVLLLPTASGAIAQDFRLANHREPTQSQNSTPDFALTTKIYYAGERNPNSVHLNIFDDGVIYSIPQTDSRFWTVFDLKKSQVVLLDKKTKTRCSVSMDALTRLAAQADAEVTDPKRRDRLGMNAQVKDLGGNQFELSYPGVSYKVQGVVPPSPAMAVANAQLVDWACRLNLARPRGLPPFGRMRLNEELWKRSLIGTQTSLTIDRNGMDGEPVMKAVLNIESSWSQGLDDTSQRLVDQAASYSVIYQQVSWKDFAD</sequence>
<comment type="caution">
    <text evidence="1">The sequence shown here is derived from an EMBL/GenBank/DDBJ whole genome shotgun (WGS) entry which is preliminary data.</text>
</comment>
<protein>
    <recommendedName>
        <fullName evidence="3">Secreted protein</fullName>
    </recommendedName>
</protein>
<organism evidence="1 2">
    <name type="scientific">Rhodopirellula halodulae</name>
    <dbReference type="NCBI Taxonomy" id="2894198"/>
    <lineage>
        <taxon>Bacteria</taxon>
        <taxon>Pseudomonadati</taxon>
        <taxon>Planctomycetota</taxon>
        <taxon>Planctomycetia</taxon>
        <taxon>Pirellulales</taxon>
        <taxon>Pirellulaceae</taxon>
        <taxon>Rhodopirellula</taxon>
    </lineage>
</organism>
<accession>A0ABS8NL63</accession>
<gene>
    <name evidence="1" type="ORF">LOC71_18630</name>
</gene>